<protein>
    <submittedName>
        <fullName evidence="1">Uncharacterized protein</fullName>
    </submittedName>
</protein>
<reference evidence="1" key="2">
    <citation type="submission" date="2017-11" db="EMBL/GenBank/DDBJ databases">
        <title>Coralsnake Venomics: Analyses of Venom Gland Transcriptomes and Proteomes of Six Brazilian Taxa.</title>
        <authorList>
            <person name="Aird S.D."/>
            <person name="Jorge da Silva N."/>
            <person name="Qiu L."/>
            <person name="Villar-Briones A."/>
            <person name="Aparecida-Saddi V."/>
            <person name="Campos-Telles M.P."/>
            <person name="Grau M."/>
            <person name="Mikheyev A.S."/>
        </authorList>
    </citation>
    <scope>NUCLEOTIDE SEQUENCE</scope>
    <source>
        <tissue evidence="1">Venom_gland</tissue>
    </source>
</reference>
<evidence type="ECO:0000313" key="1">
    <source>
        <dbReference type="EMBL" id="LAB29388.1"/>
    </source>
</evidence>
<accession>A0A2D4M8J3</accession>
<sequence length="141" mass="16098">MENSKVLYHFVPLKMVKALNHKHNLNVLPFNNSSGFQTALFHMYCGLFRAIITSVQISDCLGSHSKIRHSAMLPKLNFTCCIYRTVASKCRVIKLSLIRKIEAFSFTHLSPLPPHQLEMATSYLSEKIFYSAKLAMETVDF</sequence>
<reference evidence="1" key="1">
    <citation type="submission" date="2017-07" db="EMBL/GenBank/DDBJ databases">
        <authorList>
            <person name="Mikheyev A."/>
            <person name="Grau M."/>
        </authorList>
    </citation>
    <scope>NUCLEOTIDE SEQUENCE</scope>
    <source>
        <tissue evidence="1">Venom_gland</tissue>
    </source>
</reference>
<dbReference type="EMBL" id="IACM01076513">
    <property type="protein sequence ID" value="LAB29388.1"/>
    <property type="molecule type" value="Transcribed_RNA"/>
</dbReference>
<dbReference type="AlphaFoldDB" id="A0A2D4M8J3"/>
<proteinExistence type="predicted"/>
<name>A0A2D4M8J3_9SAUR</name>
<organism evidence="1">
    <name type="scientific">Micrurus spixii</name>
    <name type="common">Amazon coral snake</name>
    <dbReference type="NCBI Taxonomy" id="129469"/>
    <lineage>
        <taxon>Eukaryota</taxon>
        <taxon>Metazoa</taxon>
        <taxon>Chordata</taxon>
        <taxon>Craniata</taxon>
        <taxon>Vertebrata</taxon>
        <taxon>Euteleostomi</taxon>
        <taxon>Lepidosauria</taxon>
        <taxon>Squamata</taxon>
        <taxon>Bifurcata</taxon>
        <taxon>Unidentata</taxon>
        <taxon>Episquamata</taxon>
        <taxon>Toxicofera</taxon>
        <taxon>Serpentes</taxon>
        <taxon>Colubroidea</taxon>
        <taxon>Elapidae</taxon>
        <taxon>Elapinae</taxon>
        <taxon>Micrurus</taxon>
    </lineage>
</organism>